<accession>A0A1I8ICG2</accession>
<dbReference type="PANTHER" id="PTHR12159">
    <property type="entry name" value="G/T AND G/U MISMATCH-SPECIFIC DNA GLYCOSYLASE"/>
    <property type="match status" value="1"/>
</dbReference>
<evidence type="ECO:0000256" key="3">
    <source>
        <dbReference type="ARBA" id="ARBA00023204"/>
    </source>
</evidence>
<dbReference type="AlphaFoldDB" id="A0A1I8ICG2"/>
<keyword evidence="1" id="KW-0227">DNA damage</keyword>
<evidence type="ECO:0000313" key="6">
    <source>
        <dbReference type="WBParaSite" id="maker-uti_cns_0011462-snap-gene-0.6-mRNA-1"/>
    </source>
</evidence>
<dbReference type="GO" id="GO:0004844">
    <property type="term" value="F:uracil DNA N-glycosylase activity"/>
    <property type="evidence" value="ECO:0007669"/>
    <property type="project" value="TreeGrafter"/>
</dbReference>
<feature type="region of interest" description="Disordered" evidence="4">
    <location>
        <begin position="253"/>
        <end position="310"/>
    </location>
</feature>
<dbReference type="PANTHER" id="PTHR12159:SF9">
    <property type="entry name" value="G_T MISMATCH-SPECIFIC THYMINE DNA GLYCOSYLASE"/>
    <property type="match status" value="1"/>
</dbReference>
<dbReference type="Proteomes" id="UP000095280">
    <property type="component" value="Unplaced"/>
</dbReference>
<reference evidence="6" key="1">
    <citation type="submission" date="2016-11" db="UniProtKB">
        <authorList>
            <consortium name="WormBaseParasite"/>
        </authorList>
    </citation>
    <scope>IDENTIFICATION</scope>
</reference>
<evidence type="ECO:0000256" key="4">
    <source>
        <dbReference type="SAM" id="MobiDB-lite"/>
    </source>
</evidence>
<dbReference type="GO" id="GO:0005634">
    <property type="term" value="C:nucleus"/>
    <property type="evidence" value="ECO:0007669"/>
    <property type="project" value="TreeGrafter"/>
</dbReference>
<proteinExistence type="predicted"/>
<name>A0A1I8ICG2_9PLAT</name>
<dbReference type="WBParaSite" id="maker-uti_cns_0011462-snap-gene-0.6-mRNA-1">
    <property type="protein sequence ID" value="maker-uti_cns_0011462-snap-gene-0.6-mRNA-1"/>
    <property type="gene ID" value="maker-uti_cns_0011462-snap-gene-0.6"/>
</dbReference>
<dbReference type="InterPro" id="IPR015637">
    <property type="entry name" value="MUG/TDG"/>
</dbReference>
<evidence type="ECO:0000256" key="2">
    <source>
        <dbReference type="ARBA" id="ARBA00022801"/>
    </source>
</evidence>
<evidence type="ECO:0000256" key="1">
    <source>
        <dbReference type="ARBA" id="ARBA00022763"/>
    </source>
</evidence>
<keyword evidence="5" id="KW-1185">Reference proteome</keyword>
<feature type="compositionally biased region" description="Low complexity" evidence="4">
    <location>
        <begin position="299"/>
        <end position="308"/>
    </location>
</feature>
<protein>
    <submittedName>
        <fullName evidence="6">DUF3591 domain-containing protein</fullName>
    </submittedName>
</protein>
<organism evidence="5 6">
    <name type="scientific">Macrostomum lignano</name>
    <dbReference type="NCBI Taxonomy" id="282301"/>
    <lineage>
        <taxon>Eukaryota</taxon>
        <taxon>Metazoa</taxon>
        <taxon>Spiralia</taxon>
        <taxon>Lophotrochozoa</taxon>
        <taxon>Platyhelminthes</taxon>
        <taxon>Rhabditophora</taxon>
        <taxon>Macrostomorpha</taxon>
        <taxon>Macrostomida</taxon>
        <taxon>Macrostomidae</taxon>
        <taxon>Macrostomum</taxon>
    </lineage>
</organism>
<keyword evidence="3" id="KW-0234">DNA repair</keyword>
<dbReference type="GO" id="GO:0006285">
    <property type="term" value="P:base-excision repair, AP site formation"/>
    <property type="evidence" value="ECO:0007669"/>
    <property type="project" value="InterPro"/>
</dbReference>
<sequence length="326" mass="33960">MGKQPGPLPGTDDIAVFVMPSSSARCAQLPRAADKLPFYIALRKMRDQILGRTGPVPDAELVFTDYTEMRVSQPDPKSVLKAERRRQRKAAEAEAAAAAAGGAVAGAEAAAGGAGIYEAFVGNKNFYMGKQPGPLPGTDDIAVFVMPSSSARCAQLPRAADKLPFYIALRKMRDQILGRTGPVPNAELVFTDYTEMRVSQPDPKSVLKAERRRKRKAEAAAAAAAGAGANGTDATTGAVTVGEVAAANIDEIGVAGSSGGGGKSKGKGKSKAALAGQSGPASSNSGKRIKSGRGAKSAQQQQQQQQQQPVLLQVATMKQQEQQQQQ</sequence>
<evidence type="ECO:0000313" key="5">
    <source>
        <dbReference type="Proteomes" id="UP000095280"/>
    </source>
</evidence>
<dbReference type="InterPro" id="IPR036895">
    <property type="entry name" value="Uracil-DNA_glycosylase-like_sf"/>
</dbReference>
<keyword evidence="2" id="KW-0378">Hydrolase</keyword>
<dbReference type="Gene3D" id="3.40.470.10">
    <property type="entry name" value="Uracil-DNA glycosylase-like domain"/>
    <property type="match status" value="2"/>
</dbReference>
<dbReference type="GO" id="GO:0008263">
    <property type="term" value="F:pyrimidine-specific mismatch base pair DNA N-glycosylase activity"/>
    <property type="evidence" value="ECO:0007669"/>
    <property type="project" value="TreeGrafter"/>
</dbReference>